<dbReference type="InterPro" id="IPR017871">
    <property type="entry name" value="ABC_transporter-like_CS"/>
</dbReference>
<accession>A0A1M6KVW2</accession>
<dbReference type="GO" id="GO:0005886">
    <property type="term" value="C:plasma membrane"/>
    <property type="evidence" value="ECO:0007669"/>
    <property type="project" value="UniProtKB-SubCell"/>
</dbReference>
<dbReference type="InterPro" id="IPR050388">
    <property type="entry name" value="ABC_Ni/Peptide_Import"/>
</dbReference>
<comment type="subcellular location">
    <subcellularLocation>
        <location evidence="1">Cell membrane</location>
        <topology evidence="1">Peripheral membrane protein</topology>
    </subcellularLocation>
</comment>
<reference evidence="9 10" key="1">
    <citation type="submission" date="2016-11" db="EMBL/GenBank/DDBJ databases">
        <authorList>
            <person name="Jaros S."/>
            <person name="Januszkiewicz K."/>
            <person name="Wedrychowicz H."/>
        </authorList>
    </citation>
    <scope>NUCLEOTIDE SEQUENCE [LARGE SCALE GENOMIC DNA]</scope>
    <source>
        <strain evidence="9 10">DSM 15970</strain>
    </source>
</reference>
<dbReference type="NCBIfam" id="NF008453">
    <property type="entry name" value="PRK11308.1"/>
    <property type="match status" value="2"/>
</dbReference>
<dbReference type="STRING" id="1122934.SAMN02745691_02281"/>
<evidence type="ECO:0000313" key="9">
    <source>
        <dbReference type="EMBL" id="SHJ63148.1"/>
    </source>
</evidence>
<evidence type="ECO:0000256" key="5">
    <source>
        <dbReference type="ARBA" id="ARBA00022741"/>
    </source>
</evidence>
<gene>
    <name evidence="9" type="ORF">SAMN02745691_02281</name>
</gene>
<evidence type="ECO:0000256" key="4">
    <source>
        <dbReference type="ARBA" id="ARBA00022475"/>
    </source>
</evidence>
<dbReference type="EMBL" id="FQYT01000029">
    <property type="protein sequence ID" value="SHJ63148.1"/>
    <property type="molecule type" value="Genomic_DNA"/>
</dbReference>
<protein>
    <submittedName>
        <fullName evidence="9">Peptide/nickel transport system ATP-binding protein</fullName>
    </submittedName>
</protein>
<evidence type="ECO:0000256" key="3">
    <source>
        <dbReference type="ARBA" id="ARBA00022448"/>
    </source>
</evidence>
<feature type="domain" description="ABC transporter" evidence="8">
    <location>
        <begin position="277"/>
        <end position="474"/>
    </location>
</feature>
<dbReference type="GO" id="GO:0005524">
    <property type="term" value="F:ATP binding"/>
    <property type="evidence" value="ECO:0007669"/>
    <property type="project" value="UniProtKB-KW"/>
</dbReference>
<dbReference type="PANTHER" id="PTHR43297:SF2">
    <property type="entry name" value="DIPEPTIDE TRANSPORT ATP-BINDING PROTEIN DPPD"/>
    <property type="match status" value="1"/>
</dbReference>
<dbReference type="NCBIfam" id="NF007739">
    <property type="entry name" value="PRK10419.1"/>
    <property type="match status" value="2"/>
</dbReference>
<dbReference type="RefSeq" id="WP_073994528.1">
    <property type="nucleotide sequence ID" value="NZ_FQYT01000029.1"/>
</dbReference>
<keyword evidence="3" id="KW-0813">Transport</keyword>
<keyword evidence="4" id="KW-1003">Cell membrane</keyword>
<keyword evidence="7" id="KW-0472">Membrane</keyword>
<keyword evidence="5" id="KW-0547">Nucleotide-binding</keyword>
<evidence type="ECO:0000256" key="7">
    <source>
        <dbReference type="ARBA" id="ARBA00023136"/>
    </source>
</evidence>
<sequence length="474" mass="53635">MLNVSHITIKFEEDTVVDDLSFRLEKGEIVGVVGESGSGKTLTALSIAGLLPREARIIGKIELDGVDLNDLSERERRMYKGKEIGMVFQEPMTSLNPVYRIEKQLDEMLRLHTDLSRDERKDRILKALEEVELPDPEAVCDKYPHQLSGGMQQRVMIAMALIVRPKLIIADEPTTALDAQVQSQILKLLQKINRETHTGILLISHDLNVVKEICSRVIVMRDGICVETGEIEDVFTHPQHEYTKKLISSIIKGKKEVKANDSSSILELKNLTIYYKEKTNSLFRKNVRYEIFKDFNLRIQKGEILGIVGKSGSGKTTLSNTIMGFHKDFRGEIVHYSSMPQMVFQDVYSSLNPAKKIGWILEEPLRIGGRASSAERKTRVSEMMQKVGLDEEYADRYPHELSGGQRQRASIALALMLKPAFIIADEPVSALDVTMQAQILELLMDLQKEFNLSILFISHDKNVVDKVCDRIISI</sequence>
<dbReference type="FunFam" id="3.40.50.300:FF:000016">
    <property type="entry name" value="Oligopeptide ABC transporter ATP-binding component"/>
    <property type="match status" value="1"/>
</dbReference>
<evidence type="ECO:0000256" key="1">
    <source>
        <dbReference type="ARBA" id="ARBA00004202"/>
    </source>
</evidence>
<name>A0A1M6KVW2_9FIRM</name>
<dbReference type="InterPro" id="IPR003439">
    <property type="entry name" value="ABC_transporter-like_ATP-bd"/>
</dbReference>
<organism evidence="9 10">
    <name type="scientific">Parasporobacterium paucivorans DSM 15970</name>
    <dbReference type="NCBI Taxonomy" id="1122934"/>
    <lineage>
        <taxon>Bacteria</taxon>
        <taxon>Bacillati</taxon>
        <taxon>Bacillota</taxon>
        <taxon>Clostridia</taxon>
        <taxon>Lachnospirales</taxon>
        <taxon>Lachnospiraceae</taxon>
        <taxon>Parasporobacterium</taxon>
    </lineage>
</organism>
<dbReference type="PANTHER" id="PTHR43297">
    <property type="entry name" value="OLIGOPEPTIDE TRANSPORT ATP-BINDING PROTEIN APPD"/>
    <property type="match status" value="1"/>
</dbReference>
<evidence type="ECO:0000259" key="8">
    <source>
        <dbReference type="PROSITE" id="PS50893"/>
    </source>
</evidence>
<evidence type="ECO:0000313" key="10">
    <source>
        <dbReference type="Proteomes" id="UP000184342"/>
    </source>
</evidence>
<dbReference type="InterPro" id="IPR027417">
    <property type="entry name" value="P-loop_NTPase"/>
</dbReference>
<dbReference type="Gene3D" id="3.40.50.300">
    <property type="entry name" value="P-loop containing nucleotide triphosphate hydrolases"/>
    <property type="match status" value="2"/>
</dbReference>
<proteinExistence type="inferred from homology"/>
<dbReference type="GO" id="GO:0016887">
    <property type="term" value="F:ATP hydrolysis activity"/>
    <property type="evidence" value="ECO:0007669"/>
    <property type="project" value="InterPro"/>
</dbReference>
<dbReference type="AlphaFoldDB" id="A0A1M6KVW2"/>
<dbReference type="CDD" id="cd03257">
    <property type="entry name" value="ABC_NikE_OppD_transporters"/>
    <property type="match status" value="2"/>
</dbReference>
<dbReference type="PROSITE" id="PS50893">
    <property type="entry name" value="ABC_TRANSPORTER_2"/>
    <property type="match status" value="2"/>
</dbReference>
<dbReference type="SMART" id="SM00382">
    <property type="entry name" value="AAA"/>
    <property type="match status" value="2"/>
</dbReference>
<dbReference type="Pfam" id="PF00005">
    <property type="entry name" value="ABC_tran"/>
    <property type="match status" value="2"/>
</dbReference>
<keyword evidence="10" id="KW-1185">Reference proteome</keyword>
<feature type="domain" description="ABC transporter" evidence="8">
    <location>
        <begin position="2"/>
        <end position="247"/>
    </location>
</feature>
<dbReference type="SUPFAM" id="SSF52540">
    <property type="entry name" value="P-loop containing nucleoside triphosphate hydrolases"/>
    <property type="match status" value="2"/>
</dbReference>
<dbReference type="PROSITE" id="PS00211">
    <property type="entry name" value="ABC_TRANSPORTER_1"/>
    <property type="match status" value="2"/>
</dbReference>
<dbReference type="Proteomes" id="UP000184342">
    <property type="component" value="Unassembled WGS sequence"/>
</dbReference>
<evidence type="ECO:0000256" key="6">
    <source>
        <dbReference type="ARBA" id="ARBA00022840"/>
    </source>
</evidence>
<comment type="similarity">
    <text evidence="2">Belongs to the ABC transporter superfamily.</text>
</comment>
<dbReference type="InterPro" id="IPR003593">
    <property type="entry name" value="AAA+_ATPase"/>
</dbReference>
<evidence type="ECO:0000256" key="2">
    <source>
        <dbReference type="ARBA" id="ARBA00005417"/>
    </source>
</evidence>
<keyword evidence="6 9" id="KW-0067">ATP-binding</keyword>